<dbReference type="GO" id="GO:0006261">
    <property type="term" value="P:DNA-templated DNA replication"/>
    <property type="evidence" value="ECO:0007669"/>
    <property type="project" value="TreeGrafter"/>
</dbReference>
<comment type="caution">
    <text evidence="9">The sequence shown here is derived from an EMBL/GenBank/DDBJ whole genome shotgun (WGS) entry which is preliminary data.</text>
</comment>
<evidence type="ECO:0000256" key="3">
    <source>
        <dbReference type="ARBA" id="ARBA00022679"/>
    </source>
</evidence>
<feature type="domain" description="DNA polymerase III delta subunit C-terminal" evidence="8">
    <location>
        <begin position="247"/>
        <end position="325"/>
    </location>
</feature>
<dbReference type="RefSeq" id="WP_178044869.1">
    <property type="nucleotide sequence ID" value="NZ_JAJEPR010000021.1"/>
</dbReference>
<organism evidence="9 10">
    <name type="scientific">Fusicatenibacter faecihominis</name>
    <dbReference type="NCBI Taxonomy" id="2881276"/>
    <lineage>
        <taxon>Bacteria</taxon>
        <taxon>Bacillati</taxon>
        <taxon>Bacillota</taxon>
        <taxon>Clostridia</taxon>
        <taxon>Lachnospirales</taxon>
        <taxon>Lachnospiraceae</taxon>
        <taxon>Fusicatenibacter</taxon>
    </lineage>
</organism>
<evidence type="ECO:0000256" key="1">
    <source>
        <dbReference type="ARBA" id="ARBA00012417"/>
    </source>
</evidence>
<dbReference type="InterPro" id="IPR015199">
    <property type="entry name" value="DNA_pol_III_delta_C"/>
</dbReference>
<proteinExistence type="predicted"/>
<dbReference type="PANTHER" id="PTHR11669:SF8">
    <property type="entry name" value="DNA POLYMERASE III SUBUNIT DELTA"/>
    <property type="match status" value="1"/>
</dbReference>
<dbReference type="GO" id="GO:0003677">
    <property type="term" value="F:DNA binding"/>
    <property type="evidence" value="ECO:0007669"/>
    <property type="project" value="InterPro"/>
</dbReference>
<keyword evidence="3 9" id="KW-0808">Transferase</keyword>
<evidence type="ECO:0000256" key="5">
    <source>
        <dbReference type="ARBA" id="ARBA00022705"/>
    </source>
</evidence>
<reference evidence="9 10" key="1">
    <citation type="submission" date="2021-10" db="EMBL/GenBank/DDBJ databases">
        <title>Anaerobic single-cell dispensing facilitates the cultivation of human gut bacteria.</title>
        <authorList>
            <person name="Afrizal A."/>
        </authorList>
    </citation>
    <scope>NUCLEOTIDE SEQUENCE [LARGE SCALE GENOMIC DNA]</scope>
    <source>
        <strain evidence="9 10">CLA-AA-H277</strain>
    </source>
</reference>
<keyword evidence="10" id="KW-1185">Reference proteome</keyword>
<dbReference type="GO" id="GO:0003887">
    <property type="term" value="F:DNA-directed DNA polymerase activity"/>
    <property type="evidence" value="ECO:0007669"/>
    <property type="project" value="UniProtKB-KW"/>
</dbReference>
<dbReference type="AlphaFoldDB" id="A0AAE3DTH7"/>
<dbReference type="EMBL" id="JAJEPR010000021">
    <property type="protein sequence ID" value="MCC2190521.1"/>
    <property type="molecule type" value="Genomic_DNA"/>
</dbReference>
<dbReference type="Pfam" id="PF13177">
    <property type="entry name" value="DNA_pol3_delta2"/>
    <property type="match status" value="1"/>
</dbReference>
<evidence type="ECO:0000259" key="8">
    <source>
        <dbReference type="Pfam" id="PF09115"/>
    </source>
</evidence>
<name>A0AAE3DTH7_9FIRM</name>
<evidence type="ECO:0000256" key="7">
    <source>
        <dbReference type="ARBA" id="ARBA00049244"/>
    </source>
</evidence>
<evidence type="ECO:0000313" key="10">
    <source>
        <dbReference type="Proteomes" id="UP001197875"/>
    </source>
</evidence>
<dbReference type="EC" id="2.7.7.7" evidence="1"/>
<dbReference type="InterPro" id="IPR027417">
    <property type="entry name" value="P-loop_NTPase"/>
</dbReference>
<keyword evidence="6" id="KW-0239">DNA-directed DNA polymerase</keyword>
<comment type="catalytic activity">
    <reaction evidence="7">
        <text>DNA(n) + a 2'-deoxyribonucleoside 5'-triphosphate = DNA(n+1) + diphosphate</text>
        <dbReference type="Rhea" id="RHEA:22508"/>
        <dbReference type="Rhea" id="RHEA-COMP:17339"/>
        <dbReference type="Rhea" id="RHEA-COMP:17340"/>
        <dbReference type="ChEBI" id="CHEBI:33019"/>
        <dbReference type="ChEBI" id="CHEBI:61560"/>
        <dbReference type="ChEBI" id="CHEBI:173112"/>
        <dbReference type="EC" id="2.7.7.7"/>
    </reaction>
</comment>
<gene>
    <name evidence="9" type="primary">holB</name>
    <name evidence="9" type="ORF">LKD71_12030</name>
</gene>
<evidence type="ECO:0000256" key="2">
    <source>
        <dbReference type="ARBA" id="ARBA00014363"/>
    </source>
</evidence>
<evidence type="ECO:0000256" key="6">
    <source>
        <dbReference type="ARBA" id="ARBA00022932"/>
    </source>
</evidence>
<dbReference type="GO" id="GO:0008408">
    <property type="term" value="F:3'-5' exonuclease activity"/>
    <property type="evidence" value="ECO:0007669"/>
    <property type="project" value="InterPro"/>
</dbReference>
<protein>
    <recommendedName>
        <fullName evidence="2">DNA polymerase III subunit delta'</fullName>
        <ecNumber evidence="1">2.7.7.7</ecNumber>
    </recommendedName>
</protein>
<dbReference type="InterPro" id="IPR004622">
    <property type="entry name" value="DNA_pol_HolB"/>
</dbReference>
<sequence>MSGFQDIVGHKQIIEHLKNAEKLNKVSHAYIFSGEKGSGKKLLASRFAELLQCEGEGEKPCGKCRSCRQAESGNHPDIIRITHEKPNTISVDDIREQLVGDVQIKPYQSKYKIYIVPDAEKMNVQAQNALLKTIEEPPAYAVILFLTTNASSFLPTILSRCVVLNMKPVPDQEVRKYLMEHVEVPDYQADIAVAFAQGNIGKAVKLATSEYFNEIKNAALHILKNAPRMDISEISAAVKGVSEYKVDIQDYLDIFAVWYRDVLYFKATRDADGIIFRDQLASIQEQTNNCSYEGVEDILEALRKAKERLNANVNFDLTMELLFLTIKENITE</sequence>
<dbReference type="Gene3D" id="3.40.50.300">
    <property type="entry name" value="P-loop containing nucleotide triphosphate hydrolases"/>
    <property type="match status" value="1"/>
</dbReference>
<evidence type="ECO:0000256" key="4">
    <source>
        <dbReference type="ARBA" id="ARBA00022695"/>
    </source>
</evidence>
<dbReference type="SUPFAM" id="SSF52540">
    <property type="entry name" value="P-loop containing nucleoside triphosphate hydrolases"/>
    <property type="match status" value="1"/>
</dbReference>
<dbReference type="NCBIfam" id="TIGR00678">
    <property type="entry name" value="holB"/>
    <property type="match status" value="1"/>
</dbReference>
<keyword evidence="4 9" id="KW-0548">Nucleotidyltransferase</keyword>
<dbReference type="Proteomes" id="UP001197875">
    <property type="component" value="Unassembled WGS sequence"/>
</dbReference>
<dbReference type="PANTHER" id="PTHR11669">
    <property type="entry name" value="REPLICATION FACTOR C / DNA POLYMERASE III GAMMA-TAU SUBUNIT"/>
    <property type="match status" value="1"/>
</dbReference>
<evidence type="ECO:0000313" key="9">
    <source>
        <dbReference type="EMBL" id="MCC2190521.1"/>
    </source>
</evidence>
<dbReference type="InterPro" id="IPR050238">
    <property type="entry name" value="DNA_Rep/Repair_Clamp_Loader"/>
</dbReference>
<dbReference type="GO" id="GO:0009360">
    <property type="term" value="C:DNA polymerase III complex"/>
    <property type="evidence" value="ECO:0007669"/>
    <property type="project" value="InterPro"/>
</dbReference>
<accession>A0AAE3DTH7</accession>
<dbReference type="Pfam" id="PF09115">
    <property type="entry name" value="DNApol3-delta_C"/>
    <property type="match status" value="1"/>
</dbReference>
<keyword evidence="5" id="KW-0235">DNA replication</keyword>